<comment type="caution">
    <text evidence="1">The sequence shown here is derived from an EMBL/GenBank/DDBJ whole genome shotgun (WGS) entry which is preliminary data.</text>
</comment>
<dbReference type="PANTHER" id="PTHR28678">
    <property type="entry name" value="CODANIN-1"/>
    <property type="match status" value="1"/>
</dbReference>
<dbReference type="InterPro" id="IPR040031">
    <property type="entry name" value="Codanin-1"/>
</dbReference>
<dbReference type="EMBL" id="AGSI01000016">
    <property type="protein sequence ID" value="EIE20203.1"/>
    <property type="molecule type" value="Genomic_DNA"/>
</dbReference>
<dbReference type="RefSeq" id="XP_005644747.1">
    <property type="nucleotide sequence ID" value="XM_005644690.1"/>
</dbReference>
<gene>
    <name evidence="1" type="ORF">COCSUDRAFT_57926</name>
</gene>
<reference evidence="1 2" key="1">
    <citation type="journal article" date="2012" name="Genome Biol.">
        <title>The genome of the polar eukaryotic microalga coccomyxa subellipsoidea reveals traits of cold adaptation.</title>
        <authorList>
            <person name="Blanc G."/>
            <person name="Agarkova I."/>
            <person name="Grimwood J."/>
            <person name="Kuo A."/>
            <person name="Brueggeman A."/>
            <person name="Dunigan D."/>
            <person name="Gurnon J."/>
            <person name="Ladunga I."/>
            <person name="Lindquist E."/>
            <person name="Lucas S."/>
            <person name="Pangilinan J."/>
            <person name="Proschold T."/>
            <person name="Salamov A."/>
            <person name="Schmutz J."/>
            <person name="Weeks D."/>
            <person name="Yamada T."/>
            <person name="Claverie J.M."/>
            <person name="Grigoriev I."/>
            <person name="Van Etten J."/>
            <person name="Lomsadze A."/>
            <person name="Borodovsky M."/>
        </authorList>
    </citation>
    <scope>NUCLEOTIDE SEQUENCE [LARGE SCALE GENOMIC DNA]</scope>
    <source>
        <strain evidence="1 2">C-169</strain>
    </source>
</reference>
<dbReference type="AlphaFoldDB" id="I0YP84"/>
<dbReference type="KEGG" id="csl:COCSUDRAFT_57926"/>
<dbReference type="GeneID" id="17038179"/>
<protein>
    <submittedName>
        <fullName evidence="1">Uncharacterized protein</fullName>
    </submittedName>
</protein>
<evidence type="ECO:0000313" key="2">
    <source>
        <dbReference type="Proteomes" id="UP000007264"/>
    </source>
</evidence>
<evidence type="ECO:0000313" key="1">
    <source>
        <dbReference type="EMBL" id="EIE20203.1"/>
    </source>
</evidence>
<dbReference type="GO" id="GO:0006325">
    <property type="term" value="P:chromatin organization"/>
    <property type="evidence" value="ECO:0007669"/>
    <property type="project" value="TreeGrafter"/>
</dbReference>
<keyword evidence="2" id="KW-1185">Reference proteome</keyword>
<name>I0YP84_COCSC</name>
<proteinExistence type="predicted"/>
<dbReference type="STRING" id="574566.I0YP84"/>
<dbReference type="GO" id="GO:0005634">
    <property type="term" value="C:nucleus"/>
    <property type="evidence" value="ECO:0007669"/>
    <property type="project" value="TreeGrafter"/>
</dbReference>
<sequence length="257" mass="26599">MVSLRYAWTNSNAFLSIAGSATAAPRVSAPMPKGLRKITPTAPFRPTAAAAAPPPDLPPEMAAAVARSADPDQRQLQSAFLGMYSNPESKVRLKTVVDFVGDMLGQTVKAAALKVAAAAASEEVARQLHHLVQSSAEALRTAGQPVTAEAVKASLQLQIPGIRNKTLKKAVRDACTSAVCHAEASAVQAVAALALPSWTPVVIGAAAAIAADNAVASCAQQLVTEVSNQMASIVQAQLDETTKLLSELIYVSLQGKL</sequence>
<dbReference type="Proteomes" id="UP000007264">
    <property type="component" value="Unassembled WGS sequence"/>
</dbReference>
<dbReference type="PANTHER" id="PTHR28678:SF1">
    <property type="entry name" value="CODANIN-1"/>
    <property type="match status" value="1"/>
</dbReference>
<dbReference type="OrthoDB" id="10560971at2759"/>
<accession>I0YP84</accession>
<organism evidence="1 2">
    <name type="scientific">Coccomyxa subellipsoidea (strain C-169)</name>
    <name type="common">Green microalga</name>
    <dbReference type="NCBI Taxonomy" id="574566"/>
    <lineage>
        <taxon>Eukaryota</taxon>
        <taxon>Viridiplantae</taxon>
        <taxon>Chlorophyta</taxon>
        <taxon>core chlorophytes</taxon>
        <taxon>Trebouxiophyceae</taxon>
        <taxon>Trebouxiophyceae incertae sedis</taxon>
        <taxon>Coccomyxaceae</taxon>
        <taxon>Coccomyxa</taxon>
        <taxon>Coccomyxa subellipsoidea</taxon>
    </lineage>
</organism>